<organism evidence="1 2">
    <name type="scientific">candidate division WOR-1 bacterium RIFOXYC2_FULL_46_14</name>
    <dbReference type="NCBI Taxonomy" id="1802587"/>
    <lineage>
        <taxon>Bacteria</taxon>
        <taxon>Bacillati</taxon>
        <taxon>Saganbacteria</taxon>
    </lineage>
</organism>
<evidence type="ECO:0000313" key="2">
    <source>
        <dbReference type="Proteomes" id="UP000179242"/>
    </source>
</evidence>
<reference evidence="1 2" key="1">
    <citation type="journal article" date="2016" name="Nat. Commun.">
        <title>Thousands of microbial genomes shed light on interconnected biogeochemical processes in an aquifer system.</title>
        <authorList>
            <person name="Anantharaman K."/>
            <person name="Brown C.T."/>
            <person name="Hug L.A."/>
            <person name="Sharon I."/>
            <person name="Castelle C.J."/>
            <person name="Probst A.J."/>
            <person name="Thomas B.C."/>
            <person name="Singh A."/>
            <person name="Wilkins M.J."/>
            <person name="Karaoz U."/>
            <person name="Brodie E.L."/>
            <person name="Williams K.H."/>
            <person name="Hubbard S.S."/>
            <person name="Banfield J.F."/>
        </authorList>
    </citation>
    <scope>NUCLEOTIDE SEQUENCE [LARGE SCALE GENOMIC DNA]</scope>
</reference>
<sequence length="244" mass="28602">MHTQRCSRDNQEFFGKYKQKTTGEFILHIRRGWQNAAPNNNQRRVFHTHRFFDSKATEMDVFSFLTVKTNREMLISCPDSSHVYTKKYFGRNLPVANFLARIRKMFLEKEKGVLYEEDGTYDPRFEDMPENHRLYTYEADSIHFALQIFAQILHVSPTNLGEFLEKCGVETKKYNSKGQNIITCPPKPQTELIKREFGLFSTSSETWYETMRTKWRPYCGIYGGGISPQLAARFASSNSVRQPF</sequence>
<dbReference type="Proteomes" id="UP000179242">
    <property type="component" value="Unassembled WGS sequence"/>
</dbReference>
<accession>A0A1F4U6U6</accession>
<dbReference type="EMBL" id="MEUJ01000003">
    <property type="protein sequence ID" value="OGC40631.1"/>
    <property type="molecule type" value="Genomic_DNA"/>
</dbReference>
<gene>
    <name evidence="1" type="ORF">A2438_06425</name>
</gene>
<proteinExistence type="predicted"/>
<name>A0A1F4U6U6_UNCSA</name>
<evidence type="ECO:0000313" key="1">
    <source>
        <dbReference type="EMBL" id="OGC40631.1"/>
    </source>
</evidence>
<dbReference type="AlphaFoldDB" id="A0A1F4U6U6"/>
<protein>
    <submittedName>
        <fullName evidence="1">Uncharacterized protein</fullName>
    </submittedName>
</protein>
<comment type="caution">
    <text evidence="1">The sequence shown here is derived from an EMBL/GenBank/DDBJ whole genome shotgun (WGS) entry which is preliminary data.</text>
</comment>